<evidence type="ECO:0000256" key="3">
    <source>
        <dbReference type="ARBA" id="ARBA00006171"/>
    </source>
</evidence>
<dbReference type="InterPro" id="IPR041492">
    <property type="entry name" value="HAD_2"/>
</dbReference>
<dbReference type="Gene3D" id="3.40.50.1000">
    <property type="entry name" value="HAD superfamily/HAD-like"/>
    <property type="match status" value="1"/>
</dbReference>
<keyword evidence="6" id="KW-1185">Reference proteome</keyword>
<dbReference type="InterPro" id="IPR050155">
    <property type="entry name" value="HAD-like_hydrolase_sf"/>
</dbReference>
<reference evidence="5 6" key="1">
    <citation type="submission" date="2023-07" db="EMBL/GenBank/DDBJ databases">
        <title>Genomic Encyclopedia of Type Strains, Phase IV (KMG-IV): sequencing the most valuable type-strain genomes for metagenomic binning, comparative biology and taxonomic classification.</title>
        <authorList>
            <person name="Goeker M."/>
        </authorList>
    </citation>
    <scope>NUCLEOTIDE SEQUENCE [LARGE SCALE GENOMIC DNA]</scope>
    <source>
        <strain evidence="5 6">DSM 19619</strain>
    </source>
</reference>
<organism evidence="5 6">
    <name type="scientific">Labrys wisconsinensis</name>
    <dbReference type="NCBI Taxonomy" id="425677"/>
    <lineage>
        <taxon>Bacteria</taxon>
        <taxon>Pseudomonadati</taxon>
        <taxon>Pseudomonadota</taxon>
        <taxon>Alphaproteobacteria</taxon>
        <taxon>Hyphomicrobiales</taxon>
        <taxon>Xanthobacteraceae</taxon>
        <taxon>Labrys</taxon>
    </lineage>
</organism>
<dbReference type="InterPro" id="IPR023198">
    <property type="entry name" value="PGP-like_dom2"/>
</dbReference>
<protein>
    <recommendedName>
        <fullName evidence="4">phosphoglycolate phosphatase</fullName>
        <ecNumber evidence="4">3.1.3.18</ecNumber>
    </recommendedName>
</protein>
<dbReference type="EC" id="3.1.3.18" evidence="4"/>
<comment type="catalytic activity">
    <reaction evidence="1">
        <text>2-phosphoglycolate + H2O = glycolate + phosphate</text>
        <dbReference type="Rhea" id="RHEA:14369"/>
        <dbReference type="ChEBI" id="CHEBI:15377"/>
        <dbReference type="ChEBI" id="CHEBI:29805"/>
        <dbReference type="ChEBI" id="CHEBI:43474"/>
        <dbReference type="ChEBI" id="CHEBI:58033"/>
        <dbReference type="EC" id="3.1.3.18"/>
    </reaction>
</comment>
<dbReference type="EMBL" id="JAUSVX010000006">
    <property type="protein sequence ID" value="MDQ0470733.1"/>
    <property type="molecule type" value="Genomic_DNA"/>
</dbReference>
<dbReference type="Gene3D" id="1.10.150.240">
    <property type="entry name" value="Putative phosphatase, domain 2"/>
    <property type="match status" value="1"/>
</dbReference>
<dbReference type="Proteomes" id="UP001242480">
    <property type="component" value="Unassembled WGS sequence"/>
</dbReference>
<sequence>MPLRAILFDKDGTFVDFHSTWSPAAHAVMRRLAAGDEDKLRQLIEVNHFDVETGLIRSTSPMIAQSSADYGVTWASVLGVAADAAFFSRMDGMFREEGLATVAPIGEPTLMLAELRREGYALGVITNDSEAGARAQCDKLGLTAWFDAIIGYDSGHGRKPEPGPILACARRFGVAPGETALVGDTLHDLHAARAAGATAIGVLSGFAGEAELAEHADHVLPDIMALPALLRRLRA</sequence>
<dbReference type="InterPro" id="IPR036412">
    <property type="entry name" value="HAD-like_sf"/>
</dbReference>
<dbReference type="PRINTS" id="PR00413">
    <property type="entry name" value="HADHALOGNASE"/>
</dbReference>
<comment type="similarity">
    <text evidence="3">Belongs to the HAD-like hydrolase superfamily. CbbY/CbbZ/Gph/YieH family.</text>
</comment>
<name>A0ABU0J8Y3_9HYPH</name>
<evidence type="ECO:0000256" key="2">
    <source>
        <dbReference type="ARBA" id="ARBA00004818"/>
    </source>
</evidence>
<dbReference type="GO" id="GO:0008967">
    <property type="term" value="F:phosphoglycolate phosphatase activity"/>
    <property type="evidence" value="ECO:0007669"/>
    <property type="project" value="UniProtKB-EC"/>
</dbReference>
<dbReference type="NCBIfam" id="TIGR01549">
    <property type="entry name" value="HAD-SF-IA-v1"/>
    <property type="match status" value="1"/>
</dbReference>
<dbReference type="PANTHER" id="PTHR43434:SF1">
    <property type="entry name" value="PHOSPHOGLYCOLATE PHOSPHATASE"/>
    <property type="match status" value="1"/>
</dbReference>
<dbReference type="RefSeq" id="WP_307274916.1">
    <property type="nucleotide sequence ID" value="NZ_JAUSVX010000006.1"/>
</dbReference>
<dbReference type="SFLD" id="SFLDG01129">
    <property type="entry name" value="C1.5:_HAD__Beta-PGM__Phosphata"/>
    <property type="match status" value="1"/>
</dbReference>
<evidence type="ECO:0000313" key="5">
    <source>
        <dbReference type="EMBL" id="MDQ0470733.1"/>
    </source>
</evidence>
<evidence type="ECO:0000256" key="4">
    <source>
        <dbReference type="ARBA" id="ARBA00013078"/>
    </source>
</evidence>
<dbReference type="SFLD" id="SFLDS00003">
    <property type="entry name" value="Haloacid_Dehalogenase"/>
    <property type="match status" value="1"/>
</dbReference>
<evidence type="ECO:0000256" key="1">
    <source>
        <dbReference type="ARBA" id="ARBA00000830"/>
    </source>
</evidence>
<dbReference type="Pfam" id="PF13419">
    <property type="entry name" value="HAD_2"/>
    <property type="match status" value="1"/>
</dbReference>
<gene>
    <name evidence="5" type="ORF">QO011_003752</name>
</gene>
<dbReference type="InterPro" id="IPR006439">
    <property type="entry name" value="HAD-SF_hydro_IA"/>
</dbReference>
<comment type="pathway">
    <text evidence="2">Organic acid metabolism; glycolate biosynthesis; glycolate from 2-phosphoglycolate: step 1/1.</text>
</comment>
<dbReference type="SUPFAM" id="SSF56784">
    <property type="entry name" value="HAD-like"/>
    <property type="match status" value="1"/>
</dbReference>
<dbReference type="PANTHER" id="PTHR43434">
    <property type="entry name" value="PHOSPHOGLYCOLATE PHOSPHATASE"/>
    <property type="match status" value="1"/>
</dbReference>
<keyword evidence="5" id="KW-0378">Hydrolase</keyword>
<accession>A0ABU0J8Y3</accession>
<proteinExistence type="inferred from homology"/>
<evidence type="ECO:0000313" key="6">
    <source>
        <dbReference type="Proteomes" id="UP001242480"/>
    </source>
</evidence>
<dbReference type="InterPro" id="IPR023214">
    <property type="entry name" value="HAD_sf"/>
</dbReference>
<comment type="caution">
    <text evidence="5">The sequence shown here is derived from an EMBL/GenBank/DDBJ whole genome shotgun (WGS) entry which is preliminary data.</text>
</comment>